<feature type="transmembrane region" description="Helical" evidence="9">
    <location>
        <begin position="564"/>
        <end position="587"/>
    </location>
</feature>
<protein>
    <recommendedName>
        <fullName evidence="10">Amino acid transporter transmembrane domain-containing protein</fullName>
    </recommendedName>
</protein>
<comment type="similarity">
    <text evidence="2">Belongs to the amino acid/polyamine transporter 2 family.</text>
</comment>
<dbReference type="OrthoDB" id="655540at2759"/>
<feature type="region of interest" description="Disordered" evidence="8">
    <location>
        <begin position="110"/>
        <end position="147"/>
    </location>
</feature>
<keyword evidence="6 9" id="KW-1133">Transmembrane helix</keyword>
<feature type="transmembrane region" description="Helical" evidence="9">
    <location>
        <begin position="541"/>
        <end position="558"/>
    </location>
</feature>
<feature type="compositionally biased region" description="Polar residues" evidence="8">
    <location>
        <begin position="1"/>
        <end position="10"/>
    </location>
</feature>
<evidence type="ECO:0000313" key="11">
    <source>
        <dbReference type="EMBL" id="RLL99339.1"/>
    </source>
</evidence>
<evidence type="ECO:0000256" key="9">
    <source>
        <dbReference type="SAM" id="Phobius"/>
    </source>
</evidence>
<dbReference type="Pfam" id="PF01490">
    <property type="entry name" value="Aa_trans"/>
    <property type="match status" value="1"/>
</dbReference>
<evidence type="ECO:0000256" key="2">
    <source>
        <dbReference type="ARBA" id="ARBA00008066"/>
    </source>
</evidence>
<proteinExistence type="inferred from homology"/>
<evidence type="ECO:0000259" key="10">
    <source>
        <dbReference type="Pfam" id="PF01490"/>
    </source>
</evidence>
<sequence>MQEQPLSTGENHGDLRGNDQESHEGRIFDSDAYSQASSTSYDGRPIDDHDLQRQRSSSFSARFRFAGGPNSIDHFARSWQRAACFPEVLPRRSSFGAARADEEWTSGWNEDVASRSSLSGRQEPDYTRPLLQGDEEQDGGDASHSKKGFPSAAILSSSLDRSLGTSYGTISSRVSEATRRNAIQFHREQVAHRNATVVPESEPLLVKQIQHDDGTRENVVVGQSTVPQTVFNSVNVLIGVGLLSLPLAMKYAGWLLGLSFLLFAAVTTAYTAKILAKCLDVDRSLVTYADVAYISFGHHARIVTSLLFCLELIGACVALVVLFADSLHALIPSLSILQWKIICGFMLMPLNFVPLRLLSVTSILGILSCTSIVTIIFIDGLVKPDSPGSLRQPARTTMFPDNWATLPLSFGLIMSPWGAHSCFPCIYRDMRHPHKYGKSLWATYIFTYSLDCAMAIVGWLMFGDGVLDEITANVLLTTEYPQALSICMIVLIGIIPITKVPLNCRPLVATVEVLCGLEPRHNTMTDRHGGLTETLRRSFQAAIRIFVVVVIVVMAIVFPSFDKIMALMGSALCFTICIILPLAFYLKIFGKEIGMGERILDWFLLVTSSVMAIIGTAWAFLPQDMISAN</sequence>
<dbReference type="InterPro" id="IPR013057">
    <property type="entry name" value="AA_transpt_TM"/>
</dbReference>
<dbReference type="PANTHER" id="PTHR22950:SF692">
    <property type="entry name" value="TRANSMEMBRANE AMINO ACID TRANSPORTER FAMILY PROTEIN"/>
    <property type="match status" value="1"/>
</dbReference>
<evidence type="ECO:0000256" key="8">
    <source>
        <dbReference type="SAM" id="MobiDB-lite"/>
    </source>
</evidence>
<feature type="compositionally biased region" description="Polar residues" evidence="8">
    <location>
        <begin position="32"/>
        <end position="41"/>
    </location>
</feature>
<feature type="compositionally biased region" description="Basic and acidic residues" evidence="8">
    <location>
        <begin position="44"/>
        <end position="53"/>
    </location>
</feature>
<dbReference type="PANTHER" id="PTHR22950">
    <property type="entry name" value="AMINO ACID TRANSPORTER"/>
    <property type="match status" value="1"/>
</dbReference>
<feature type="transmembrane region" description="Helical" evidence="9">
    <location>
        <begin position="408"/>
        <end position="427"/>
    </location>
</feature>
<keyword evidence="12" id="KW-1185">Reference proteome</keyword>
<evidence type="ECO:0000256" key="4">
    <source>
        <dbReference type="ARBA" id="ARBA00022692"/>
    </source>
</evidence>
<comment type="caution">
    <text evidence="11">The sequence shown here is derived from an EMBL/GenBank/DDBJ whole genome shotgun (WGS) entry which is preliminary data.</text>
</comment>
<evidence type="ECO:0000256" key="6">
    <source>
        <dbReference type="ARBA" id="ARBA00022989"/>
    </source>
</evidence>
<keyword evidence="5" id="KW-0029">Amino-acid transport</keyword>
<feature type="transmembrane region" description="Helical" evidence="9">
    <location>
        <begin position="251"/>
        <end position="270"/>
    </location>
</feature>
<keyword evidence="3" id="KW-0813">Transport</keyword>
<feature type="transmembrane region" description="Helical" evidence="9">
    <location>
        <begin position="599"/>
        <end position="621"/>
    </location>
</feature>
<feature type="compositionally biased region" description="Basic and acidic residues" evidence="8">
    <location>
        <begin position="11"/>
        <end position="29"/>
    </location>
</feature>
<keyword evidence="4 9" id="KW-0812">Transmembrane</keyword>
<feature type="transmembrane region" description="Helical" evidence="9">
    <location>
        <begin position="302"/>
        <end position="324"/>
    </location>
</feature>
<feature type="transmembrane region" description="Helical" evidence="9">
    <location>
        <begin position="480"/>
        <end position="497"/>
    </location>
</feature>
<evidence type="ECO:0000256" key="7">
    <source>
        <dbReference type="ARBA" id="ARBA00023136"/>
    </source>
</evidence>
<evidence type="ECO:0000256" key="3">
    <source>
        <dbReference type="ARBA" id="ARBA00022448"/>
    </source>
</evidence>
<dbReference type="GO" id="GO:0015179">
    <property type="term" value="F:L-amino acid transmembrane transporter activity"/>
    <property type="evidence" value="ECO:0007669"/>
    <property type="project" value="TreeGrafter"/>
</dbReference>
<gene>
    <name evidence="11" type="ORF">CFD26_101169</name>
</gene>
<dbReference type="STRING" id="1245748.A0A229XHE1"/>
<dbReference type="AlphaFoldDB" id="A0A229XHE1"/>
<keyword evidence="7 9" id="KW-0472">Membrane</keyword>
<comment type="subcellular location">
    <subcellularLocation>
        <location evidence="1">Membrane</location>
        <topology evidence="1">Multi-pass membrane protein</topology>
    </subcellularLocation>
</comment>
<feature type="region of interest" description="Disordered" evidence="8">
    <location>
        <begin position="1"/>
        <end position="55"/>
    </location>
</feature>
<dbReference type="Proteomes" id="UP000215289">
    <property type="component" value="Unassembled WGS sequence"/>
</dbReference>
<organism evidence="11 12">
    <name type="scientific">Aspergillus turcosus</name>
    <dbReference type="NCBI Taxonomy" id="1245748"/>
    <lineage>
        <taxon>Eukaryota</taxon>
        <taxon>Fungi</taxon>
        <taxon>Dikarya</taxon>
        <taxon>Ascomycota</taxon>
        <taxon>Pezizomycotina</taxon>
        <taxon>Eurotiomycetes</taxon>
        <taxon>Eurotiomycetidae</taxon>
        <taxon>Eurotiales</taxon>
        <taxon>Aspergillaceae</taxon>
        <taxon>Aspergillus</taxon>
        <taxon>Aspergillus subgen. Fumigati</taxon>
    </lineage>
</organism>
<dbReference type="GO" id="GO:0005774">
    <property type="term" value="C:vacuolar membrane"/>
    <property type="evidence" value="ECO:0007669"/>
    <property type="project" value="TreeGrafter"/>
</dbReference>
<feature type="domain" description="Amino acid transporter transmembrane" evidence="10">
    <location>
        <begin position="223"/>
        <end position="618"/>
    </location>
</feature>
<evidence type="ECO:0000256" key="1">
    <source>
        <dbReference type="ARBA" id="ARBA00004141"/>
    </source>
</evidence>
<feature type="transmembrane region" description="Helical" evidence="9">
    <location>
        <begin position="357"/>
        <end position="378"/>
    </location>
</feature>
<dbReference type="EMBL" id="NIDN02000033">
    <property type="protein sequence ID" value="RLL99339.1"/>
    <property type="molecule type" value="Genomic_DNA"/>
</dbReference>
<evidence type="ECO:0000313" key="12">
    <source>
        <dbReference type="Proteomes" id="UP000215289"/>
    </source>
</evidence>
<evidence type="ECO:0000256" key="5">
    <source>
        <dbReference type="ARBA" id="ARBA00022970"/>
    </source>
</evidence>
<accession>A0A229XHE1</accession>
<feature type="transmembrane region" description="Helical" evidence="9">
    <location>
        <begin position="439"/>
        <end position="460"/>
    </location>
</feature>
<name>A0A229XHE1_9EURO</name>
<reference evidence="11 12" key="1">
    <citation type="submission" date="2018-08" db="EMBL/GenBank/DDBJ databases">
        <title>Draft genome sequences of two Aspergillus turcosus clinical strains isolated from bronchoalveolar lavage fluid: one azole-susceptible and the other azole-resistant.</title>
        <authorList>
            <person name="Parent-Michaud M."/>
            <person name="Dufresne P.J."/>
            <person name="Fournier E."/>
            <person name="Martineau C."/>
            <person name="Moreira S."/>
            <person name="Perkins V."/>
            <person name="De Repentigny L."/>
            <person name="Dufresne S.F."/>
        </authorList>
    </citation>
    <scope>NUCLEOTIDE SEQUENCE [LARGE SCALE GENOMIC DNA]</scope>
    <source>
        <strain evidence="11">HMR AF 1038</strain>
    </source>
</reference>
<feature type="transmembrane region" description="Helical" evidence="9">
    <location>
        <begin position="330"/>
        <end position="350"/>
    </location>
</feature>